<dbReference type="AlphaFoldDB" id="A0A928VTI6"/>
<feature type="transmembrane region" description="Helical" evidence="1">
    <location>
        <begin position="62"/>
        <end position="82"/>
    </location>
</feature>
<feature type="transmembrane region" description="Helical" evidence="1">
    <location>
        <begin position="143"/>
        <end position="163"/>
    </location>
</feature>
<name>A0A928VTI6_9CYAN</name>
<evidence type="ECO:0000313" key="3">
    <source>
        <dbReference type="Proteomes" id="UP000625316"/>
    </source>
</evidence>
<dbReference type="EMBL" id="JADEXQ010000207">
    <property type="protein sequence ID" value="MBE9033458.1"/>
    <property type="molecule type" value="Genomic_DNA"/>
</dbReference>
<keyword evidence="1" id="KW-1133">Transmembrane helix</keyword>
<protein>
    <submittedName>
        <fullName evidence="2">Uncharacterized protein</fullName>
    </submittedName>
</protein>
<organism evidence="2 3">
    <name type="scientific">Romeriopsis navalis LEGE 11480</name>
    <dbReference type="NCBI Taxonomy" id="2777977"/>
    <lineage>
        <taxon>Bacteria</taxon>
        <taxon>Bacillati</taxon>
        <taxon>Cyanobacteriota</taxon>
        <taxon>Cyanophyceae</taxon>
        <taxon>Leptolyngbyales</taxon>
        <taxon>Leptolyngbyaceae</taxon>
        <taxon>Romeriopsis</taxon>
        <taxon>Romeriopsis navalis</taxon>
    </lineage>
</organism>
<accession>A0A928VTI6</accession>
<keyword evidence="1" id="KW-0472">Membrane</keyword>
<sequence length="165" mass="17726">MSNIENSGNNAKVAYEYTKDVLAEVSSSYNAITTKLTTALGFSGVLLKFAADLSDKSWLIHVKMLVCAGLIFAVIACGIGLFPRSSGNGAVPPGTYLYDETGKYYGQTEENFYIQVGRGLERSLKGIEKTRAWRLKCLTATTYAIGLAAIGFAISIAGTSIMFPK</sequence>
<keyword evidence="1" id="KW-0812">Transmembrane</keyword>
<proteinExistence type="predicted"/>
<feature type="transmembrane region" description="Helical" evidence="1">
    <location>
        <begin position="29"/>
        <end position="50"/>
    </location>
</feature>
<evidence type="ECO:0000313" key="2">
    <source>
        <dbReference type="EMBL" id="MBE9033458.1"/>
    </source>
</evidence>
<keyword evidence="3" id="KW-1185">Reference proteome</keyword>
<evidence type="ECO:0000256" key="1">
    <source>
        <dbReference type="SAM" id="Phobius"/>
    </source>
</evidence>
<reference evidence="2" key="1">
    <citation type="submission" date="2020-10" db="EMBL/GenBank/DDBJ databases">
        <authorList>
            <person name="Castelo-Branco R."/>
            <person name="Eusebio N."/>
            <person name="Adriana R."/>
            <person name="Vieira A."/>
            <person name="Brugerolle De Fraissinette N."/>
            <person name="Rezende De Castro R."/>
            <person name="Schneider M.P."/>
            <person name="Vasconcelos V."/>
            <person name="Leao P.N."/>
        </authorList>
    </citation>
    <scope>NUCLEOTIDE SEQUENCE</scope>
    <source>
        <strain evidence="2">LEGE 11480</strain>
    </source>
</reference>
<gene>
    <name evidence="2" type="ORF">IQ266_27380</name>
</gene>
<dbReference type="Proteomes" id="UP000625316">
    <property type="component" value="Unassembled WGS sequence"/>
</dbReference>
<comment type="caution">
    <text evidence="2">The sequence shown here is derived from an EMBL/GenBank/DDBJ whole genome shotgun (WGS) entry which is preliminary data.</text>
</comment>
<dbReference type="RefSeq" id="WP_264328259.1">
    <property type="nucleotide sequence ID" value="NZ_JADEXQ010000207.1"/>
</dbReference>